<dbReference type="PANTHER" id="PTHR23198">
    <property type="entry name" value="NUCLEOPORIN"/>
    <property type="match status" value="1"/>
</dbReference>
<comment type="caution">
    <text evidence="3">The sequence shown here is derived from an EMBL/GenBank/DDBJ whole genome shotgun (WGS) entry which is preliminary data.</text>
</comment>
<proteinExistence type="predicted"/>
<evidence type="ECO:0000256" key="1">
    <source>
        <dbReference type="SAM" id="Coils"/>
    </source>
</evidence>
<evidence type="ECO:0000256" key="2">
    <source>
        <dbReference type="SAM" id="MobiDB-lite"/>
    </source>
</evidence>
<dbReference type="AlphaFoldDB" id="A0A1Z5JE75"/>
<feature type="region of interest" description="Disordered" evidence="2">
    <location>
        <begin position="417"/>
        <end position="535"/>
    </location>
</feature>
<reference evidence="3 4" key="1">
    <citation type="journal article" date="2015" name="Plant Cell">
        <title>Oil accumulation by the oleaginous diatom Fistulifera solaris as revealed by the genome and transcriptome.</title>
        <authorList>
            <person name="Tanaka T."/>
            <person name="Maeda Y."/>
            <person name="Veluchamy A."/>
            <person name="Tanaka M."/>
            <person name="Abida H."/>
            <person name="Marechal E."/>
            <person name="Bowler C."/>
            <person name="Muto M."/>
            <person name="Sunaga Y."/>
            <person name="Tanaka M."/>
            <person name="Yoshino T."/>
            <person name="Taniguchi T."/>
            <person name="Fukuda Y."/>
            <person name="Nemoto M."/>
            <person name="Matsumoto M."/>
            <person name="Wong P.S."/>
            <person name="Aburatani S."/>
            <person name="Fujibuchi W."/>
        </authorList>
    </citation>
    <scope>NUCLEOTIDE SEQUENCE [LARGE SCALE GENOMIC DNA]</scope>
    <source>
        <strain evidence="3 4">JPCC DA0580</strain>
    </source>
</reference>
<dbReference type="GO" id="GO:0006405">
    <property type="term" value="P:RNA export from nucleus"/>
    <property type="evidence" value="ECO:0007669"/>
    <property type="project" value="TreeGrafter"/>
</dbReference>
<dbReference type="GO" id="GO:0006606">
    <property type="term" value="P:protein import into nucleus"/>
    <property type="evidence" value="ECO:0007669"/>
    <property type="project" value="TreeGrafter"/>
</dbReference>
<dbReference type="GO" id="GO:0017056">
    <property type="term" value="F:structural constituent of nuclear pore"/>
    <property type="evidence" value="ECO:0007669"/>
    <property type="project" value="TreeGrafter"/>
</dbReference>
<gene>
    <name evidence="3" type="ORF">FisN_1Hh108</name>
</gene>
<evidence type="ECO:0000313" key="4">
    <source>
        <dbReference type="Proteomes" id="UP000198406"/>
    </source>
</evidence>
<evidence type="ECO:0008006" key="5">
    <source>
        <dbReference type="Google" id="ProtNLM"/>
    </source>
</evidence>
<organism evidence="3 4">
    <name type="scientific">Fistulifera solaris</name>
    <name type="common">Oleaginous diatom</name>
    <dbReference type="NCBI Taxonomy" id="1519565"/>
    <lineage>
        <taxon>Eukaryota</taxon>
        <taxon>Sar</taxon>
        <taxon>Stramenopiles</taxon>
        <taxon>Ochrophyta</taxon>
        <taxon>Bacillariophyta</taxon>
        <taxon>Bacillariophyceae</taxon>
        <taxon>Bacillariophycidae</taxon>
        <taxon>Naviculales</taxon>
        <taxon>Naviculaceae</taxon>
        <taxon>Fistulifera</taxon>
    </lineage>
</organism>
<dbReference type="InterPro" id="IPR037665">
    <property type="entry name" value="Nucleoporin_S59-like"/>
</dbReference>
<dbReference type="GO" id="GO:0034398">
    <property type="term" value="P:telomere tethering at nuclear periphery"/>
    <property type="evidence" value="ECO:0007669"/>
    <property type="project" value="TreeGrafter"/>
</dbReference>
<name>A0A1Z5JE75_FISSO</name>
<dbReference type="GO" id="GO:0044614">
    <property type="term" value="C:nuclear pore cytoplasmic filaments"/>
    <property type="evidence" value="ECO:0007669"/>
    <property type="project" value="TreeGrafter"/>
</dbReference>
<feature type="compositionally biased region" description="Basic residues" evidence="2">
    <location>
        <begin position="521"/>
        <end position="535"/>
    </location>
</feature>
<feature type="region of interest" description="Disordered" evidence="2">
    <location>
        <begin position="263"/>
        <end position="283"/>
    </location>
</feature>
<accession>A0A1Z5JE75</accession>
<dbReference type="Proteomes" id="UP000198406">
    <property type="component" value="Unassembled WGS sequence"/>
</dbReference>
<feature type="coiled-coil region" evidence="1">
    <location>
        <begin position="197"/>
        <end position="224"/>
    </location>
</feature>
<dbReference type="GO" id="GO:0000973">
    <property type="term" value="P:post-transcriptional tethering of RNA polymerase II gene DNA at nuclear periphery"/>
    <property type="evidence" value="ECO:0007669"/>
    <property type="project" value="TreeGrafter"/>
</dbReference>
<keyword evidence="1" id="KW-0175">Coiled coil</keyword>
<keyword evidence="4" id="KW-1185">Reference proteome</keyword>
<sequence length="535" mass="55676">MAFSFGAASTSAPSGGGFSFGSSSNTPAPSFGFGASGSSTSAFGSTPAPATAFGSAPAPATAFGAARAPTTSLFGSSPATTFGSTPAPAFGSTPAPAFGAAPSGGFGSGGGLFGSTPSAAPAPFGSLQPAAQQPTPLIKGSMLYSDLSPQYKAAIDKIYNSMMEHKRTLLQVQSTGPAALQVPSSHNSQSTMQETSKSQLQLQVEQVTKELNLLQQELAQTNVYAVKQKSTAEENAAAAYTFAKWPLEANAVRHGISLSTTSTIANEEKKDGETTTNANQNEETDISIRLGELLDQATLHVDRIERMPSPYFWQCLDDFQRRILDLQDQLSLARHQIEHSRTRPSGSGIHVAVIVEEQHRAIWSMGDRLARLSSAVNEIRHKYQLYERPGQNVLEKARKEEIDRQQRVNERLRRAYLQSAQTPAPATASSSTASAPATSSFGFSSTAPAPSAFSTTTTAPAPSTSGTSAFSFSGSTPAPAASGPSPAPALFGGATSFGASNAPAPSGLGFTSPAGITPTTPKKKSTSASRRLNRR</sequence>
<feature type="compositionally biased region" description="Low complexity" evidence="2">
    <location>
        <begin position="419"/>
        <end position="494"/>
    </location>
</feature>
<dbReference type="GO" id="GO:0008139">
    <property type="term" value="F:nuclear localization sequence binding"/>
    <property type="evidence" value="ECO:0007669"/>
    <property type="project" value="TreeGrafter"/>
</dbReference>
<dbReference type="OrthoDB" id="47966at2759"/>
<dbReference type="Gene3D" id="6.10.140.1350">
    <property type="match status" value="1"/>
</dbReference>
<evidence type="ECO:0000313" key="3">
    <source>
        <dbReference type="EMBL" id="GAX12182.1"/>
    </source>
</evidence>
<dbReference type="InParanoid" id="A0A1Z5JE75"/>
<dbReference type="PANTHER" id="PTHR23198:SF6">
    <property type="entry name" value="NUCLEAR PORE COMPLEX PROTEIN NUP98-NUP96"/>
    <property type="match status" value="1"/>
</dbReference>
<protein>
    <recommendedName>
        <fullName evidence="5">Nucleoporin p58/p45</fullName>
    </recommendedName>
</protein>
<dbReference type="GO" id="GO:0003723">
    <property type="term" value="F:RNA binding"/>
    <property type="evidence" value="ECO:0007669"/>
    <property type="project" value="TreeGrafter"/>
</dbReference>
<dbReference type="EMBL" id="BDSP01000050">
    <property type="protein sequence ID" value="GAX12182.1"/>
    <property type="molecule type" value="Genomic_DNA"/>
</dbReference>